<evidence type="ECO:0000256" key="7">
    <source>
        <dbReference type="ARBA" id="ARBA00013998"/>
    </source>
</evidence>
<evidence type="ECO:0000313" key="31">
    <source>
        <dbReference type="EMBL" id="HGT47403.1"/>
    </source>
</evidence>
<dbReference type="GO" id="GO:0008270">
    <property type="term" value="F:zinc ion binding"/>
    <property type="evidence" value="ECO:0007669"/>
    <property type="project" value="InterPro"/>
</dbReference>
<comment type="function">
    <text evidence="18">Catalyzes the transfer of a methyl group from methyl-cobalamin to homocysteine, yielding enzyme-bound cob(I)alamin and methionine. Subsequently, remethylates the cofactor using methyltetrahydrofolate.</text>
</comment>
<feature type="binding site" evidence="20 22">
    <location>
        <position position="308"/>
    </location>
    <ligand>
        <name>Zn(2+)</name>
        <dbReference type="ChEBI" id="CHEBI:29105"/>
    </ligand>
</feature>
<dbReference type="SUPFAM" id="SSF52980">
    <property type="entry name" value="Restriction endonuclease-like"/>
    <property type="match status" value="1"/>
</dbReference>
<dbReference type="FunFam" id="3.20.20.330:FF:000001">
    <property type="entry name" value="Methionine synthase"/>
    <property type="match status" value="1"/>
</dbReference>
<evidence type="ECO:0000256" key="12">
    <source>
        <dbReference type="ARBA" id="ARBA00022691"/>
    </source>
</evidence>
<evidence type="ECO:0000256" key="25">
    <source>
        <dbReference type="SAM" id="MobiDB-lite"/>
    </source>
</evidence>
<keyword evidence="10 20" id="KW-0846">Cobalamin</keyword>
<comment type="cofactor">
    <cofactor evidence="3 20">
        <name>methylcob(III)alamin</name>
        <dbReference type="ChEBI" id="CHEBI:28115"/>
    </cofactor>
</comment>
<dbReference type="InterPro" id="IPR036589">
    <property type="entry name" value="HCY_dom_sf"/>
</dbReference>
<evidence type="ECO:0000256" key="1">
    <source>
        <dbReference type="ARBA" id="ARBA00001700"/>
    </source>
</evidence>
<dbReference type="InterPro" id="IPR047216">
    <property type="entry name" value="Endonuclease_DUF559_bact"/>
</dbReference>
<feature type="binding site" evidence="21">
    <location>
        <position position="1319"/>
    </location>
    <ligand>
        <name>S-adenosyl-L-methionine</name>
        <dbReference type="ChEBI" id="CHEBI:59789"/>
    </ligand>
</feature>
<dbReference type="GO" id="GO:0005829">
    <property type="term" value="C:cytosol"/>
    <property type="evidence" value="ECO:0007669"/>
    <property type="project" value="TreeGrafter"/>
</dbReference>
<dbReference type="EC" id="2.1.1.13" evidence="6 19"/>
<dbReference type="FunFam" id="1.10.1240.10:FF:000001">
    <property type="entry name" value="Methionine synthase"/>
    <property type="match status" value="1"/>
</dbReference>
<evidence type="ECO:0000256" key="8">
    <source>
        <dbReference type="ARBA" id="ARBA00022603"/>
    </source>
</evidence>
<evidence type="ECO:0000256" key="24">
    <source>
        <dbReference type="SAM" id="Coils"/>
    </source>
</evidence>
<feature type="binding site" evidence="21">
    <location>
        <begin position="937"/>
        <end position="941"/>
    </location>
    <ligand>
        <name>methylcob(III)alamin</name>
        <dbReference type="ChEBI" id="CHEBI:28115"/>
    </ligand>
</feature>
<evidence type="ECO:0000256" key="16">
    <source>
        <dbReference type="ARBA" id="ARBA00023167"/>
    </source>
</evidence>
<reference evidence="31" key="1">
    <citation type="journal article" date="2020" name="mSystems">
        <title>Genome- and Community-Level Interaction Insights into Carbon Utilization and Element Cycling Functions of Hydrothermarchaeota in Hydrothermal Sediment.</title>
        <authorList>
            <person name="Zhou Z."/>
            <person name="Liu Y."/>
            <person name="Xu W."/>
            <person name="Pan J."/>
            <person name="Luo Z.H."/>
            <person name="Li M."/>
        </authorList>
    </citation>
    <scope>NUCLEOTIDE SEQUENCE [LARGE SCALE GENOMIC DNA]</scope>
    <source>
        <strain evidence="31">SpSt-500</strain>
    </source>
</reference>
<feature type="binding site" evidence="21">
    <location>
        <position position="1130"/>
    </location>
    <ligand>
        <name>S-adenosyl-L-methionine</name>
        <dbReference type="ChEBI" id="CHEBI:59789"/>
    </ligand>
</feature>
<dbReference type="InterPro" id="IPR037010">
    <property type="entry name" value="VitB12-dep_Met_synth_activ_sf"/>
</dbReference>
<feature type="region of interest" description="Disordered" evidence="25">
    <location>
        <begin position="738"/>
        <end position="761"/>
    </location>
</feature>
<dbReference type="InterPro" id="IPR007569">
    <property type="entry name" value="DUF559"/>
</dbReference>
<evidence type="ECO:0000256" key="14">
    <source>
        <dbReference type="ARBA" id="ARBA00022737"/>
    </source>
</evidence>
<dbReference type="PROSITE" id="PS51332">
    <property type="entry name" value="B12_BINDING"/>
    <property type="match status" value="1"/>
</dbReference>
<comment type="catalytic activity">
    <reaction evidence="1">
        <text>(6S)-5-methyl-5,6,7,8-tetrahydrofolate + L-homocysteine = (6S)-5,6,7,8-tetrahydrofolate + L-methionine</text>
        <dbReference type="Rhea" id="RHEA:11172"/>
        <dbReference type="ChEBI" id="CHEBI:18608"/>
        <dbReference type="ChEBI" id="CHEBI:57453"/>
        <dbReference type="ChEBI" id="CHEBI:57844"/>
        <dbReference type="ChEBI" id="CHEBI:58199"/>
        <dbReference type="EC" id="2.1.1.13"/>
    </reaction>
</comment>
<feature type="domain" description="Hcy-binding" evidence="26">
    <location>
        <begin position="3"/>
        <end position="322"/>
    </location>
</feature>
<evidence type="ECO:0000256" key="9">
    <source>
        <dbReference type="ARBA" id="ARBA00022605"/>
    </source>
</evidence>
<dbReference type="PROSITE" id="PS50972">
    <property type="entry name" value="PTERIN_BINDING"/>
    <property type="match status" value="1"/>
</dbReference>
<evidence type="ECO:0000256" key="18">
    <source>
        <dbReference type="ARBA" id="ARBA00025552"/>
    </source>
</evidence>
<dbReference type="Pfam" id="PF02574">
    <property type="entry name" value="S-methyl_trans"/>
    <property type="match status" value="1"/>
</dbReference>
<evidence type="ECO:0000256" key="4">
    <source>
        <dbReference type="ARBA" id="ARBA00005178"/>
    </source>
</evidence>
<dbReference type="InterPro" id="IPR011822">
    <property type="entry name" value="MetH"/>
</dbReference>
<dbReference type="Gene3D" id="1.10.288.10">
    <property type="entry name" value="Cobalamin-dependent Methionine Synthase, domain 2"/>
    <property type="match status" value="1"/>
</dbReference>
<feature type="domain" description="Pterin-binding" evidence="27">
    <location>
        <begin position="353"/>
        <end position="614"/>
    </location>
</feature>
<evidence type="ECO:0000259" key="27">
    <source>
        <dbReference type="PROSITE" id="PS50972"/>
    </source>
</evidence>
<evidence type="ECO:0000256" key="3">
    <source>
        <dbReference type="ARBA" id="ARBA00001956"/>
    </source>
</evidence>
<dbReference type="InterPro" id="IPR006158">
    <property type="entry name" value="Cobalamin-bd"/>
</dbReference>
<gene>
    <name evidence="31" type="primary">metH</name>
    <name evidence="31" type="ORF">ENS56_05175</name>
</gene>
<feature type="binding site" description="axial binding residue" evidence="20">
    <location>
        <position position="940"/>
    </location>
    <ligand>
        <name>methylcob(III)alamin</name>
        <dbReference type="ChEBI" id="CHEBI:28115"/>
    </ligand>
    <ligandPart>
        <name>Co</name>
        <dbReference type="ChEBI" id="CHEBI:27638"/>
    </ligandPart>
</feature>
<keyword evidence="8 23" id="KW-0489">Methyltransferase</keyword>
<organism evidence="31">
    <name type="scientific">Ignavibacterium album</name>
    <dbReference type="NCBI Taxonomy" id="591197"/>
    <lineage>
        <taxon>Bacteria</taxon>
        <taxon>Pseudomonadati</taxon>
        <taxon>Ignavibacteriota</taxon>
        <taxon>Ignavibacteria</taxon>
        <taxon>Ignavibacteriales</taxon>
        <taxon>Ignavibacteriaceae</taxon>
        <taxon>Ignavibacterium</taxon>
    </lineage>
</organism>
<evidence type="ECO:0000256" key="21">
    <source>
        <dbReference type="PIRSR" id="PIRSR000381-2"/>
    </source>
</evidence>
<feature type="binding site" evidence="20 22">
    <location>
        <position position="307"/>
    </location>
    <ligand>
        <name>Zn(2+)</name>
        <dbReference type="ChEBI" id="CHEBI:29105"/>
    </ligand>
</feature>
<comment type="caution">
    <text evidence="31">The sequence shown here is derived from an EMBL/GenBank/DDBJ whole genome shotgun (WGS) entry which is preliminary data.</text>
</comment>
<evidence type="ECO:0000256" key="2">
    <source>
        <dbReference type="ARBA" id="ARBA00001947"/>
    </source>
</evidence>
<dbReference type="Pfam" id="PF04480">
    <property type="entry name" value="DUF559"/>
    <property type="match status" value="1"/>
</dbReference>
<feature type="binding site" evidence="21">
    <location>
        <position position="985"/>
    </location>
    <ligand>
        <name>methylcob(III)alamin</name>
        <dbReference type="ChEBI" id="CHEBI:28115"/>
    </ligand>
</feature>
<dbReference type="InterPro" id="IPR050554">
    <property type="entry name" value="Met_Synthase/Corrinoid"/>
</dbReference>
<dbReference type="EMBL" id="DSVI01000006">
    <property type="protein sequence ID" value="HGT47403.1"/>
    <property type="molecule type" value="Genomic_DNA"/>
</dbReference>
<dbReference type="Pfam" id="PF00809">
    <property type="entry name" value="Pterin_bind"/>
    <property type="match status" value="1"/>
</dbReference>
<comment type="cofactor">
    <cofactor evidence="2 22">
        <name>Zn(2+)</name>
        <dbReference type="ChEBI" id="CHEBI:29105"/>
    </cofactor>
</comment>
<dbReference type="GO" id="GO:0050667">
    <property type="term" value="P:homocysteine metabolic process"/>
    <property type="evidence" value="ECO:0007669"/>
    <property type="project" value="TreeGrafter"/>
</dbReference>
<evidence type="ECO:0000256" key="23">
    <source>
        <dbReference type="PROSITE-ProRule" id="PRU00346"/>
    </source>
</evidence>
<feature type="coiled-coil region" evidence="24">
    <location>
        <begin position="1056"/>
        <end position="1083"/>
    </location>
</feature>
<dbReference type="PROSITE" id="PS51337">
    <property type="entry name" value="B12_BINDING_NTER"/>
    <property type="match status" value="1"/>
</dbReference>
<name>A0A832D0L4_9BACT</name>
<keyword evidence="24" id="KW-0175">Coiled coil</keyword>
<dbReference type="UniPathway" id="UPA00051">
    <property type="reaction ID" value="UER00081"/>
</dbReference>
<dbReference type="Gene3D" id="3.20.20.330">
    <property type="entry name" value="Homocysteine-binding-like domain"/>
    <property type="match status" value="1"/>
</dbReference>
<sequence>MKTEEFKKILSERILVLDGAMGTMIQRHKLTEEQYRGERFKDHPFDLKGNNDILCITQPEIIKGIHRAYFEAGADIVETNTFNGTPISQADYHTHEFCYEINFEAAKIAKEVANEFKDTDKPRFVAGALGPTNKTLSISPNVNDPGYRAVTFDEMVEAYYQQTRGLVEGGVDILLIETIFDTLNAKAAIVAIQNYLEEHNLDIPLMISGTIVDMSGRTLSGQTVEAFYISISHAKNLVSVGLNCALGAKQMRPFVEDLSNISDKFISVYPNAGLPNEMGGYDETPSSMATVLEDFLASGFVNIVGGCCGTTPEHIKAIAERVKHHKPRIPQKQEPYLRLSGLEPVILRPDSNFMNIGERTNVAGSKKFARLIKEEKYDEALSVARDQVEGGAQVLDVNMDEGMLDSEKAMTKFLNLLEAEPDIAKLPIMIDSSKWSVIEAGLKCLQGKGIVNSISLKEGEEVFKEHAKKVLSYGAAVIVMAFDEKGQADTFERRIEICKRAYDILTKEVGFPPQDIIFDPNILAIATGMSEHNNYAVDYIEATKWIKQNLPLAKVSGGVSNLSFSFRGNDIVREAMHSAFLYHAIKAGMDMGIVNAGQLVVYEEIPKDLLELVEDVILNRRPDATERLIEFAEKIKKQDKIHIEEKKDEWRNLPVEERLKHALVKGVTDFIDVDIEEALKKYSNPLEIIEGPLMSGMNVVGDLFGAGKMFLPQVVKSARVMKKAVAILEPQIKAHPPTPSLKNESLIPGHSPKEKGVEASSPALLQRRRESDKYDWMTADPTVYELLKEFVKQNRANPTPAEEKMWELLRDRRLENFKFRRQHVIGKYIADFVCIPHKLVIEIDGLIHQLPENKDSDEIRTQWLENIGFRVIRFTNEEVFNNTEEVLQKILIELKALSFGEGLGEASFGEGLSKTPLKTDLGGAVKPGRLLLATVKGDVHDIGKNIVGVVLGCNSYNVIDLGVMVHAEKIIQTAIDEKVDVIGLSGLITPSLDEMVHVAKEMQRRGLKIPLLIGGATTSRIHTAVKIDPNYEGAVIHVLDASRSVPVVSNLLNPVKAEREKFIQSVKEEYKKLRDEYLKKKSEKNLITIEKARENKYKIDWSKTQINKPNKLGVTVLKDYSLLILRNYIDWTPFFQTWELKGKYPTIFEDEKIGSEAKKLFDDANKLLDKVISEKLLSANAVFGIFPANSVGDDIEVYSDESRKGVLTVLHTLRQQMQKTEGQPNIALADFIAPKETGINDYIGAFAVTAGIGIEKLIEQFEKNHDDYNSIMIKAIADRLAEAFAEHLHEQVRKKYWGYSPDENFSNEDLIKEKYIGIRPAPGYPAQPDHTEKPIIFELLKVEENAGIKLTESMAMYPTASVSGLYFAHPEAKYFNVGKIDKDQVLDYHRRKGMSIEEIERWLSPILNY</sequence>
<accession>A0A832D0L4</accession>
<evidence type="ECO:0000259" key="30">
    <source>
        <dbReference type="PROSITE" id="PS51337"/>
    </source>
</evidence>
<dbReference type="SUPFAM" id="SSF51717">
    <property type="entry name" value="Dihydropteroate synthetase-like"/>
    <property type="match status" value="1"/>
</dbReference>
<keyword evidence="12 21" id="KW-0949">S-adenosyl-L-methionine</keyword>
<evidence type="ECO:0000256" key="22">
    <source>
        <dbReference type="PROSITE-ProRule" id="PRU00333"/>
    </source>
</evidence>
<dbReference type="InterPro" id="IPR004223">
    <property type="entry name" value="VitB12-dep_Met_synth_activ_dom"/>
</dbReference>
<dbReference type="InterPro" id="IPR000489">
    <property type="entry name" value="Pterin-binding_dom"/>
</dbReference>
<keyword evidence="13 20" id="KW-0479">Metal-binding</keyword>
<comment type="pathway">
    <text evidence="4">Amino-acid biosynthesis; L-methionine biosynthesis via de novo pathway; L-methionine from L-homocysteine (MetH route): step 1/1.</text>
</comment>
<dbReference type="GO" id="GO:0031419">
    <property type="term" value="F:cobalamin binding"/>
    <property type="evidence" value="ECO:0007669"/>
    <property type="project" value="UniProtKB-KW"/>
</dbReference>
<evidence type="ECO:0000259" key="28">
    <source>
        <dbReference type="PROSITE" id="PS50974"/>
    </source>
</evidence>
<dbReference type="PIRSF" id="PIRSF000381">
    <property type="entry name" value="MetH"/>
    <property type="match status" value="1"/>
</dbReference>
<dbReference type="PANTHER" id="PTHR45833:SF1">
    <property type="entry name" value="METHIONINE SYNTHASE"/>
    <property type="match status" value="1"/>
</dbReference>
<dbReference type="InterPro" id="IPR003726">
    <property type="entry name" value="HCY_dom"/>
</dbReference>
<dbReference type="PROSITE" id="PS50970">
    <property type="entry name" value="HCY"/>
    <property type="match status" value="1"/>
</dbReference>
<protein>
    <recommendedName>
        <fullName evidence="7 19">Methionine synthase</fullName>
        <ecNumber evidence="6 19">2.1.1.13</ecNumber>
    </recommendedName>
</protein>
<feature type="domain" description="AdoMet activation" evidence="28">
    <location>
        <begin position="1080"/>
        <end position="1409"/>
    </location>
</feature>
<dbReference type="SUPFAM" id="SSF56507">
    <property type="entry name" value="Methionine synthase activation domain-like"/>
    <property type="match status" value="1"/>
</dbReference>
<dbReference type="Gene3D" id="3.40.960.10">
    <property type="entry name" value="VSR Endonuclease"/>
    <property type="match status" value="1"/>
</dbReference>
<dbReference type="InterPro" id="IPR011005">
    <property type="entry name" value="Dihydropteroate_synth-like_sf"/>
</dbReference>
<keyword evidence="15 20" id="KW-0862">Zinc</keyword>
<dbReference type="InterPro" id="IPR036724">
    <property type="entry name" value="Cobalamin-bd_sf"/>
</dbReference>
<dbReference type="InterPro" id="IPR036594">
    <property type="entry name" value="Meth_synthase_dom"/>
</dbReference>
<evidence type="ECO:0000256" key="10">
    <source>
        <dbReference type="ARBA" id="ARBA00022628"/>
    </source>
</evidence>
<dbReference type="FunFam" id="3.40.50.280:FF:000001">
    <property type="entry name" value="Methionine synthase"/>
    <property type="match status" value="1"/>
</dbReference>
<evidence type="ECO:0000256" key="20">
    <source>
        <dbReference type="PIRSR" id="PIRSR000381-1"/>
    </source>
</evidence>
<feature type="binding site" evidence="21">
    <location>
        <position position="1041"/>
    </location>
    <ligand>
        <name>methylcob(III)alamin</name>
        <dbReference type="ChEBI" id="CHEBI:28115"/>
    </ligand>
</feature>
<dbReference type="SUPFAM" id="SSF47644">
    <property type="entry name" value="Methionine synthase domain"/>
    <property type="match status" value="1"/>
</dbReference>
<feature type="binding site" evidence="20 22">
    <location>
        <position position="244"/>
    </location>
    <ligand>
        <name>Zn(2+)</name>
        <dbReference type="ChEBI" id="CHEBI:29105"/>
    </ligand>
</feature>
<evidence type="ECO:0000256" key="6">
    <source>
        <dbReference type="ARBA" id="ARBA00012032"/>
    </source>
</evidence>
<keyword evidence="9" id="KW-0028">Amino-acid biosynthesis</keyword>
<feature type="domain" description="B12-binding" evidence="29">
    <location>
        <begin position="927"/>
        <end position="1062"/>
    </location>
</feature>
<evidence type="ECO:0000256" key="15">
    <source>
        <dbReference type="ARBA" id="ARBA00022833"/>
    </source>
</evidence>
<dbReference type="Pfam" id="PF02965">
    <property type="entry name" value="Met_synt_B12"/>
    <property type="match status" value="1"/>
</dbReference>
<dbReference type="CDD" id="cd00740">
    <property type="entry name" value="MeTr"/>
    <property type="match status" value="1"/>
</dbReference>
<dbReference type="GO" id="GO:0008705">
    <property type="term" value="F:methionine synthase activity"/>
    <property type="evidence" value="ECO:0007669"/>
    <property type="project" value="UniProtKB-UniRule"/>
</dbReference>
<evidence type="ECO:0000256" key="11">
    <source>
        <dbReference type="ARBA" id="ARBA00022679"/>
    </source>
</evidence>
<dbReference type="Gene3D" id="1.10.1240.10">
    <property type="entry name" value="Methionine synthase domain"/>
    <property type="match status" value="1"/>
</dbReference>
<dbReference type="FunFam" id="3.20.20.20:FF:000002">
    <property type="entry name" value="Methionine synthase"/>
    <property type="match status" value="1"/>
</dbReference>
<dbReference type="SUPFAM" id="SSF82282">
    <property type="entry name" value="Homocysteine S-methyltransferase"/>
    <property type="match status" value="1"/>
</dbReference>
<evidence type="ECO:0000256" key="17">
    <source>
        <dbReference type="ARBA" id="ARBA00023285"/>
    </source>
</evidence>
<dbReference type="SMART" id="SM01018">
    <property type="entry name" value="B12-binding_2"/>
    <property type="match status" value="1"/>
</dbReference>
<evidence type="ECO:0000259" key="29">
    <source>
        <dbReference type="PROSITE" id="PS51332"/>
    </source>
</evidence>
<dbReference type="Pfam" id="PF02310">
    <property type="entry name" value="B12-binding"/>
    <property type="match status" value="1"/>
</dbReference>
<feature type="binding site" evidence="21">
    <location>
        <position position="989"/>
    </location>
    <ligand>
        <name>methylcob(III)alamin</name>
        <dbReference type="ChEBI" id="CHEBI:28115"/>
    </ligand>
</feature>
<evidence type="ECO:0000259" key="26">
    <source>
        <dbReference type="PROSITE" id="PS50970"/>
    </source>
</evidence>
<dbReference type="Gene3D" id="3.20.20.20">
    <property type="entry name" value="Dihydropteroate synthase-like"/>
    <property type="match status" value="1"/>
</dbReference>
<dbReference type="GO" id="GO:0046653">
    <property type="term" value="P:tetrahydrofolate metabolic process"/>
    <property type="evidence" value="ECO:0007669"/>
    <property type="project" value="TreeGrafter"/>
</dbReference>
<dbReference type="NCBIfam" id="TIGR02082">
    <property type="entry name" value="metH"/>
    <property type="match status" value="1"/>
</dbReference>
<dbReference type="Pfam" id="PF02607">
    <property type="entry name" value="B12-binding_2"/>
    <property type="match status" value="1"/>
</dbReference>
<feature type="domain" description="B12-binding N-terminal" evidence="30">
    <location>
        <begin position="646"/>
        <end position="740"/>
    </location>
</feature>
<dbReference type="Gene3D" id="3.10.196.10">
    <property type="entry name" value="Vitamin B12-dependent methionine synthase, activation domain"/>
    <property type="match status" value="1"/>
</dbReference>
<proteinExistence type="inferred from homology"/>
<dbReference type="PANTHER" id="PTHR45833">
    <property type="entry name" value="METHIONINE SYNTHASE"/>
    <property type="match status" value="1"/>
</dbReference>
<keyword evidence="17" id="KW-0170">Cobalt</keyword>
<evidence type="ECO:0000256" key="19">
    <source>
        <dbReference type="NCBIfam" id="TIGR02082"/>
    </source>
</evidence>
<keyword evidence="16" id="KW-0486">Methionine biosynthesis</keyword>
<dbReference type="PROSITE" id="PS50974">
    <property type="entry name" value="ADOMET_ACTIVATION"/>
    <property type="match status" value="1"/>
</dbReference>
<dbReference type="InterPro" id="IPR011335">
    <property type="entry name" value="Restrct_endonuc-II-like"/>
</dbReference>
<dbReference type="Gene3D" id="3.40.50.280">
    <property type="entry name" value="Cobalamin-binding domain"/>
    <property type="match status" value="1"/>
</dbReference>
<evidence type="ECO:0000256" key="13">
    <source>
        <dbReference type="ARBA" id="ARBA00022723"/>
    </source>
</evidence>
<feature type="binding site" evidence="21">
    <location>
        <begin position="1374"/>
        <end position="1375"/>
    </location>
    <ligand>
        <name>S-adenosyl-L-methionine</name>
        <dbReference type="ChEBI" id="CHEBI:59789"/>
    </ligand>
</feature>
<feature type="binding site" evidence="21">
    <location>
        <position position="690"/>
    </location>
    <ligand>
        <name>methylcob(III)alamin</name>
        <dbReference type="ChEBI" id="CHEBI:28115"/>
    </ligand>
</feature>
<keyword evidence="14" id="KW-0677">Repeat</keyword>
<dbReference type="CDD" id="cd01038">
    <property type="entry name" value="Endonuclease_DUF559"/>
    <property type="match status" value="1"/>
</dbReference>
<dbReference type="SUPFAM" id="SSF52242">
    <property type="entry name" value="Cobalamin (vitamin B12)-binding domain"/>
    <property type="match status" value="1"/>
</dbReference>
<dbReference type="InterPro" id="IPR003759">
    <property type="entry name" value="Cbl-bd_cap"/>
</dbReference>
<keyword evidence="11 23" id="KW-0808">Transferase</keyword>
<dbReference type="GO" id="GO:0032259">
    <property type="term" value="P:methylation"/>
    <property type="evidence" value="ECO:0007669"/>
    <property type="project" value="UniProtKB-KW"/>
</dbReference>
<comment type="similarity">
    <text evidence="5">Belongs to the vitamin-B12 dependent methionine synthase family.</text>
</comment>
<evidence type="ECO:0000256" key="5">
    <source>
        <dbReference type="ARBA" id="ARBA00010398"/>
    </source>
</evidence>